<evidence type="ECO:0000256" key="1">
    <source>
        <dbReference type="SAM" id="MobiDB-lite"/>
    </source>
</evidence>
<protein>
    <submittedName>
        <fullName evidence="2">Uncharacterized protein</fullName>
    </submittedName>
</protein>
<sequence>MDQEKDLDDTNNSHPLGKPDNRDKKKLTKLQHKATRYVKTLFWRVYYIERDFHTHYYDVYHHLRLNMLCKKSTRGFVVIIEGVDCSYKKSLYKGILAYKLERRIPVGSHMQLLPNKCQSPVTTIRASSSHVRFLVIRNLGV</sequence>
<name>A0A5B6V1B6_9ROSI</name>
<organism evidence="2 3">
    <name type="scientific">Gossypium australe</name>
    <dbReference type="NCBI Taxonomy" id="47621"/>
    <lineage>
        <taxon>Eukaryota</taxon>
        <taxon>Viridiplantae</taxon>
        <taxon>Streptophyta</taxon>
        <taxon>Embryophyta</taxon>
        <taxon>Tracheophyta</taxon>
        <taxon>Spermatophyta</taxon>
        <taxon>Magnoliopsida</taxon>
        <taxon>eudicotyledons</taxon>
        <taxon>Gunneridae</taxon>
        <taxon>Pentapetalae</taxon>
        <taxon>rosids</taxon>
        <taxon>malvids</taxon>
        <taxon>Malvales</taxon>
        <taxon>Malvaceae</taxon>
        <taxon>Malvoideae</taxon>
        <taxon>Gossypium</taxon>
    </lineage>
</organism>
<gene>
    <name evidence="2" type="ORF">EPI10_029304</name>
</gene>
<dbReference type="EMBL" id="SMMG02000009">
    <property type="protein sequence ID" value="KAA3462854.1"/>
    <property type="molecule type" value="Genomic_DNA"/>
</dbReference>
<reference evidence="2" key="1">
    <citation type="submission" date="2019-08" db="EMBL/GenBank/DDBJ databases">
        <authorList>
            <person name="Liu F."/>
        </authorList>
    </citation>
    <scope>NUCLEOTIDE SEQUENCE [LARGE SCALE GENOMIC DNA]</scope>
    <source>
        <strain evidence="2">PA1801</strain>
        <tissue evidence="2">Leaf</tissue>
    </source>
</reference>
<evidence type="ECO:0000313" key="3">
    <source>
        <dbReference type="Proteomes" id="UP000325315"/>
    </source>
</evidence>
<keyword evidence="3" id="KW-1185">Reference proteome</keyword>
<evidence type="ECO:0000313" key="2">
    <source>
        <dbReference type="EMBL" id="KAA3462854.1"/>
    </source>
</evidence>
<comment type="caution">
    <text evidence="2">The sequence shown here is derived from an EMBL/GenBank/DDBJ whole genome shotgun (WGS) entry which is preliminary data.</text>
</comment>
<accession>A0A5B6V1B6</accession>
<dbReference type="Proteomes" id="UP000325315">
    <property type="component" value="Unassembled WGS sequence"/>
</dbReference>
<feature type="region of interest" description="Disordered" evidence="1">
    <location>
        <begin position="1"/>
        <end position="27"/>
    </location>
</feature>
<proteinExistence type="predicted"/>
<dbReference type="AlphaFoldDB" id="A0A5B6V1B6"/>